<proteinExistence type="predicted"/>
<comment type="caution">
    <text evidence="2">The sequence shown here is derived from an EMBL/GenBank/DDBJ whole genome shotgun (WGS) entry which is preliminary data.</text>
</comment>
<accession>A0ABR2Q2X6</accession>
<keyword evidence="1" id="KW-0812">Transmembrane</keyword>
<protein>
    <recommendedName>
        <fullName evidence="4">S-protein homolog</fullName>
    </recommendedName>
</protein>
<dbReference type="Proteomes" id="UP001396334">
    <property type="component" value="Unassembled WGS sequence"/>
</dbReference>
<reference evidence="2 3" key="1">
    <citation type="journal article" date="2024" name="G3 (Bethesda)">
        <title>Genome assembly of Hibiscus sabdariffa L. provides insights into metabolisms of medicinal natural products.</title>
        <authorList>
            <person name="Kim T."/>
        </authorList>
    </citation>
    <scope>NUCLEOTIDE SEQUENCE [LARGE SCALE GENOMIC DNA]</scope>
    <source>
        <strain evidence="2">TK-2024</strain>
        <tissue evidence="2">Old leaves</tissue>
    </source>
</reference>
<gene>
    <name evidence="2" type="ORF">V6N11_069498</name>
</gene>
<name>A0ABR2Q2X6_9ROSI</name>
<evidence type="ECO:0000313" key="3">
    <source>
        <dbReference type="Proteomes" id="UP001396334"/>
    </source>
</evidence>
<evidence type="ECO:0000256" key="1">
    <source>
        <dbReference type="SAM" id="Phobius"/>
    </source>
</evidence>
<keyword evidence="1" id="KW-0472">Membrane</keyword>
<organism evidence="2 3">
    <name type="scientific">Hibiscus sabdariffa</name>
    <name type="common">roselle</name>
    <dbReference type="NCBI Taxonomy" id="183260"/>
    <lineage>
        <taxon>Eukaryota</taxon>
        <taxon>Viridiplantae</taxon>
        <taxon>Streptophyta</taxon>
        <taxon>Embryophyta</taxon>
        <taxon>Tracheophyta</taxon>
        <taxon>Spermatophyta</taxon>
        <taxon>Magnoliopsida</taxon>
        <taxon>eudicotyledons</taxon>
        <taxon>Gunneridae</taxon>
        <taxon>Pentapetalae</taxon>
        <taxon>rosids</taxon>
        <taxon>malvids</taxon>
        <taxon>Malvales</taxon>
        <taxon>Malvaceae</taxon>
        <taxon>Malvoideae</taxon>
        <taxon>Hibiscus</taxon>
    </lineage>
</organism>
<evidence type="ECO:0000313" key="2">
    <source>
        <dbReference type="EMBL" id="KAK8995047.1"/>
    </source>
</evidence>
<keyword evidence="3" id="KW-1185">Reference proteome</keyword>
<keyword evidence="1" id="KW-1133">Transmembrane helix</keyword>
<sequence length="126" mass="14744">MSYKDRTFFFPGNGGLELSLIKSNSANMKSCDRVVVFLLLLHIVAVLTVPTSQHSRPLYFLYNPSSRLLRVSHNRCFDSSGKRCYGILAGERYLYRNTVFFPLFEHDRLVGWFIPRRLDMVKYQSR</sequence>
<evidence type="ECO:0008006" key="4">
    <source>
        <dbReference type="Google" id="ProtNLM"/>
    </source>
</evidence>
<feature type="transmembrane region" description="Helical" evidence="1">
    <location>
        <begin position="34"/>
        <end position="52"/>
    </location>
</feature>
<dbReference type="EMBL" id="JBBPBN010000046">
    <property type="protein sequence ID" value="KAK8995047.1"/>
    <property type="molecule type" value="Genomic_DNA"/>
</dbReference>